<dbReference type="STRING" id="1688.BCUN_2079"/>
<organism evidence="3 4">
    <name type="scientific">Bifidobacterium cuniculi</name>
    <dbReference type="NCBI Taxonomy" id="1688"/>
    <lineage>
        <taxon>Bacteria</taxon>
        <taxon>Bacillati</taxon>
        <taxon>Actinomycetota</taxon>
        <taxon>Actinomycetes</taxon>
        <taxon>Bifidobacteriales</taxon>
        <taxon>Bifidobacteriaceae</taxon>
        <taxon>Bifidobacterium</taxon>
    </lineage>
</organism>
<dbReference type="eggNOG" id="COG1484">
    <property type="taxonomic scope" value="Bacteria"/>
</dbReference>
<keyword evidence="4" id="KW-1185">Reference proteome</keyword>
<dbReference type="InterPro" id="IPR002611">
    <property type="entry name" value="IstB_ATP-bd"/>
</dbReference>
<evidence type="ECO:0000313" key="4">
    <source>
        <dbReference type="Proteomes" id="UP000029067"/>
    </source>
</evidence>
<feature type="region of interest" description="Disordered" evidence="1">
    <location>
        <begin position="108"/>
        <end position="127"/>
    </location>
</feature>
<reference evidence="3 4" key="1">
    <citation type="submission" date="2014-03" db="EMBL/GenBank/DDBJ databases">
        <title>Genomics of Bifidobacteria.</title>
        <authorList>
            <person name="Ventura M."/>
            <person name="Milani C."/>
            <person name="Lugli G.A."/>
        </authorList>
    </citation>
    <scope>NUCLEOTIDE SEQUENCE [LARGE SCALE GENOMIC DNA]</scope>
    <source>
        <strain evidence="3 4">LMG 10738</strain>
    </source>
</reference>
<name>A0A087AZL5_9BIFI</name>
<dbReference type="Pfam" id="PF01695">
    <property type="entry name" value="IstB_IS21"/>
    <property type="match status" value="1"/>
</dbReference>
<dbReference type="AlphaFoldDB" id="A0A087AZL5"/>
<accession>A0A087AZL5</accession>
<feature type="domain" description="IstB-like ATP-binding" evidence="2">
    <location>
        <begin position="37"/>
        <end position="104"/>
    </location>
</feature>
<gene>
    <name evidence="3" type="ORF">BCUN_2079</name>
</gene>
<keyword evidence="3" id="KW-0067">ATP-binding</keyword>
<comment type="caution">
    <text evidence="3">The sequence shown here is derived from an EMBL/GenBank/DDBJ whole genome shotgun (WGS) entry which is preliminary data.</text>
</comment>
<keyword evidence="3" id="KW-0547">Nucleotide-binding</keyword>
<dbReference type="EMBL" id="JGYV01000005">
    <property type="protein sequence ID" value="KFI64215.1"/>
    <property type="molecule type" value="Genomic_DNA"/>
</dbReference>
<proteinExistence type="predicted"/>
<protein>
    <submittedName>
        <fullName evidence="3">IstB-like ATP-binding protein</fullName>
    </submittedName>
</protein>
<evidence type="ECO:0000256" key="1">
    <source>
        <dbReference type="SAM" id="MobiDB-lite"/>
    </source>
</evidence>
<evidence type="ECO:0000259" key="2">
    <source>
        <dbReference type="Pfam" id="PF01695"/>
    </source>
</evidence>
<evidence type="ECO:0000313" key="3">
    <source>
        <dbReference type="EMBL" id="KFI64215.1"/>
    </source>
</evidence>
<dbReference type="RefSeq" id="WP_169744065.1">
    <property type="nucleotide sequence ID" value="NZ_JGYV01000005.1"/>
</dbReference>
<dbReference type="Proteomes" id="UP000029067">
    <property type="component" value="Unassembled WGS sequence"/>
</dbReference>
<dbReference type="GO" id="GO:0005524">
    <property type="term" value="F:ATP binding"/>
    <property type="evidence" value="ECO:0007669"/>
    <property type="project" value="UniProtKB-KW"/>
</dbReference>
<sequence>MESTAASERLRRDARSLFLSTATIDDMLEWATPRQIDAISRLLATEIANREASKKARLLKRARFPVVKTLDGYGFTHVKLPDGYTREQLVSLEFIPRAQDLVFYCSHRQGQDPLGDRPGPQGASRRA</sequence>